<evidence type="ECO:0000313" key="2">
    <source>
        <dbReference type="Proteomes" id="UP000784294"/>
    </source>
</evidence>
<dbReference type="EMBL" id="CAAALY010043568">
    <property type="protein sequence ID" value="VEL19851.1"/>
    <property type="molecule type" value="Genomic_DNA"/>
</dbReference>
<comment type="caution">
    <text evidence="1">The sequence shown here is derived from an EMBL/GenBank/DDBJ whole genome shotgun (WGS) entry which is preliminary data.</text>
</comment>
<protein>
    <submittedName>
        <fullName evidence="1">Uncharacterized protein</fullName>
    </submittedName>
</protein>
<name>A0A448WTE6_9PLAT</name>
<accession>A0A448WTE6</accession>
<gene>
    <name evidence="1" type="ORF">PXEA_LOCUS13291</name>
</gene>
<organism evidence="1 2">
    <name type="scientific">Protopolystoma xenopodis</name>
    <dbReference type="NCBI Taxonomy" id="117903"/>
    <lineage>
        <taxon>Eukaryota</taxon>
        <taxon>Metazoa</taxon>
        <taxon>Spiralia</taxon>
        <taxon>Lophotrochozoa</taxon>
        <taxon>Platyhelminthes</taxon>
        <taxon>Monogenea</taxon>
        <taxon>Polyopisthocotylea</taxon>
        <taxon>Polystomatidea</taxon>
        <taxon>Polystomatidae</taxon>
        <taxon>Protopolystoma</taxon>
    </lineage>
</organism>
<proteinExistence type="predicted"/>
<evidence type="ECO:0000313" key="1">
    <source>
        <dbReference type="EMBL" id="VEL19851.1"/>
    </source>
</evidence>
<sequence length="109" mass="12303">MMIENSTIFYPKEGRCLVDCANLNAVLKINGCNATRFIRPLLFTNILLEASDESKHEVTGHFVLRVEDGGLLEEKMETDLEAIFPLCPSPPNLIWRHASFPTLALHRAH</sequence>
<reference evidence="1" key="1">
    <citation type="submission" date="2018-11" db="EMBL/GenBank/DDBJ databases">
        <authorList>
            <consortium name="Pathogen Informatics"/>
        </authorList>
    </citation>
    <scope>NUCLEOTIDE SEQUENCE</scope>
</reference>
<dbReference type="Proteomes" id="UP000784294">
    <property type="component" value="Unassembled WGS sequence"/>
</dbReference>
<keyword evidence="2" id="KW-1185">Reference proteome</keyword>
<dbReference type="AlphaFoldDB" id="A0A448WTE6"/>